<evidence type="ECO:0000313" key="1">
    <source>
        <dbReference type="EMBL" id="GAA0535060.1"/>
    </source>
</evidence>
<dbReference type="AlphaFoldDB" id="A0AAV3SPQ8"/>
<dbReference type="EMBL" id="BAAADQ010000002">
    <property type="protein sequence ID" value="GAA0535060.1"/>
    <property type="molecule type" value="Genomic_DNA"/>
</dbReference>
<dbReference type="Gene3D" id="3.20.80.10">
    <property type="entry name" value="Regulatory factor, effector binding domain"/>
    <property type="match status" value="1"/>
</dbReference>
<proteinExistence type="predicted"/>
<dbReference type="EMBL" id="JBEDNW010000004">
    <property type="protein sequence ID" value="MEZ3167337.1"/>
    <property type="molecule type" value="Genomic_DNA"/>
</dbReference>
<accession>A0AAV3SPQ8</accession>
<dbReference type="RefSeq" id="WP_343776788.1">
    <property type="nucleotide sequence ID" value="NZ_BAAADQ010000002.1"/>
</dbReference>
<name>A0AAV3SPQ8_9EURY</name>
<gene>
    <name evidence="2" type="ORF">ABNG02_08380</name>
    <name evidence="1" type="ORF">GCM10008994_07510</name>
</gene>
<dbReference type="Pfam" id="PF04832">
    <property type="entry name" value="SOUL"/>
    <property type="match status" value="1"/>
</dbReference>
<dbReference type="InterPro" id="IPR011256">
    <property type="entry name" value="Reg_factor_effector_dom_sf"/>
</dbReference>
<dbReference type="InterPro" id="IPR006917">
    <property type="entry name" value="SOUL_heme-bd"/>
</dbReference>
<dbReference type="PANTHER" id="PTHR11220">
    <property type="entry name" value="HEME-BINDING PROTEIN-RELATED"/>
    <property type="match status" value="1"/>
</dbReference>
<reference evidence="1" key="2">
    <citation type="submission" date="2023-12" db="EMBL/GenBank/DDBJ databases">
        <authorList>
            <person name="Sun Q."/>
            <person name="Inoue M."/>
        </authorList>
    </citation>
    <scope>NUCLEOTIDE SEQUENCE</scope>
    <source>
        <strain evidence="1">JCM 14265</strain>
    </source>
</reference>
<reference evidence="2 4" key="3">
    <citation type="submission" date="2024-06" db="EMBL/GenBank/DDBJ databases">
        <title>Halorubrum miltondacostae sp. nov., a potential PHA producer isolated from an inland solar saltern in Rio Maior, Portugal.</title>
        <authorList>
            <person name="Albuquerque L."/>
            <person name="Viver T."/>
            <person name="Barroso C."/>
            <person name="Claudino R."/>
            <person name="Galvan M."/>
            <person name="Simoes G."/>
            <person name="Lobo Da Cunha A."/>
            <person name="Egas C."/>
        </authorList>
    </citation>
    <scope>NUCLEOTIDE SEQUENCE [LARGE SCALE GENOMIC DNA]</scope>
    <source>
        <strain evidence="2 4">DSM 18646</strain>
    </source>
</reference>
<evidence type="ECO:0000313" key="3">
    <source>
        <dbReference type="Proteomes" id="UP001501425"/>
    </source>
</evidence>
<protein>
    <submittedName>
        <fullName evidence="1">Heme-binding protein</fullName>
    </submittedName>
</protein>
<comment type="caution">
    <text evidence="1">The sequence shown here is derived from an EMBL/GenBank/DDBJ whole genome shotgun (WGS) entry which is preliminary data.</text>
</comment>
<keyword evidence="4" id="KW-1185">Reference proteome</keyword>
<reference evidence="1" key="1">
    <citation type="journal article" date="2014" name="Int. J. Syst. Evol. Microbiol.">
        <title>Complete genome sequence of Corynebacterium casei LMG S-19264T (=DSM 44701T), isolated from a smear-ripened cheese.</title>
        <authorList>
            <consortium name="US DOE Joint Genome Institute (JGI-PGF)"/>
            <person name="Walter F."/>
            <person name="Albersmeier A."/>
            <person name="Kalinowski J."/>
            <person name="Ruckert C."/>
        </authorList>
    </citation>
    <scope>NUCLEOTIDE SEQUENCE</scope>
    <source>
        <strain evidence="1">JCM 14265</strain>
    </source>
</reference>
<organism evidence="1 3">
    <name type="scientific">Halorubrum ejinorense</name>
    <dbReference type="NCBI Taxonomy" id="425309"/>
    <lineage>
        <taxon>Archaea</taxon>
        <taxon>Methanobacteriati</taxon>
        <taxon>Methanobacteriota</taxon>
        <taxon>Stenosarchaea group</taxon>
        <taxon>Halobacteria</taxon>
        <taxon>Halobacteriales</taxon>
        <taxon>Haloferacaceae</taxon>
        <taxon>Halorubrum</taxon>
    </lineage>
</organism>
<sequence length="211" mass="23320">MRTITKTLLVGAGVAFAGWVGWGVYSTRNTESVPYERLRALDGAELRRYPETIAVETTAPDGRVAFQRLFGYISGANRAEESISMTAPVETETGESISMTAPVRTETAGDDAGTVRMAFYLPSEYGPETAPEPTESDVALVTEPRRAVAVDRFSWYAPNWRVERRARKLRSTLEAEGIEPIGDPSLLRYNDPWTPPFMRRNELAVEVAGAD</sequence>
<dbReference type="SUPFAM" id="SSF55136">
    <property type="entry name" value="Probable bacterial effector-binding domain"/>
    <property type="match status" value="1"/>
</dbReference>
<evidence type="ECO:0000313" key="2">
    <source>
        <dbReference type="EMBL" id="MEZ3167337.1"/>
    </source>
</evidence>
<dbReference type="Proteomes" id="UP001501425">
    <property type="component" value="Unassembled WGS sequence"/>
</dbReference>
<dbReference type="Proteomes" id="UP001567571">
    <property type="component" value="Unassembled WGS sequence"/>
</dbReference>
<dbReference type="PANTHER" id="PTHR11220:SF1">
    <property type="entry name" value="HEME-BINDING PROTEIN 2"/>
    <property type="match status" value="1"/>
</dbReference>
<evidence type="ECO:0000313" key="4">
    <source>
        <dbReference type="Proteomes" id="UP001567571"/>
    </source>
</evidence>